<gene>
    <name evidence="1" type="ORF">GCM10022200_11530</name>
</gene>
<evidence type="ECO:0000313" key="2">
    <source>
        <dbReference type="Proteomes" id="UP001501697"/>
    </source>
</evidence>
<sequence length="336" mass="37228">MPRDGGHRGAMHPRPEPVIALHRRREHGGLPIDDRKLARALRDRTHVRVVPGSYVAARDWRALTPIDRHDVRIVEAVDRAQGAVTLCCFAAAAVWGIDQVAAWPQTVDVLVPRTSGGRSSGVFRRRTSTSGDLETAEWRGHRITTPAQTALDLARISGFTSGVIALDQVLWRRRAGGPLTSLDRLASTLEVDARSRGRARARAALEFSTDLSDSVRESEGRVLIEALGFPPPVLQKRFTLPSGRLADVDYYFEDFDHVAEFDGVGKYLDPALLAGRTPEEALIAEKDRGDELQRAVRAFSRWRTPAHRDPRLLYDILSGAGLPSRRPRPPAGLIFR</sequence>
<dbReference type="EMBL" id="BAAAYU010000003">
    <property type="protein sequence ID" value="GAA3630500.1"/>
    <property type="molecule type" value="Genomic_DNA"/>
</dbReference>
<reference evidence="2" key="1">
    <citation type="journal article" date="2019" name="Int. J. Syst. Evol. Microbiol.">
        <title>The Global Catalogue of Microorganisms (GCM) 10K type strain sequencing project: providing services to taxonomists for standard genome sequencing and annotation.</title>
        <authorList>
            <consortium name="The Broad Institute Genomics Platform"/>
            <consortium name="The Broad Institute Genome Sequencing Center for Infectious Disease"/>
            <person name="Wu L."/>
            <person name="Ma J."/>
        </authorList>
    </citation>
    <scope>NUCLEOTIDE SEQUENCE [LARGE SCALE GENOMIC DNA]</scope>
    <source>
        <strain evidence="2">JCM 16544</strain>
    </source>
</reference>
<keyword evidence="2" id="KW-1185">Reference proteome</keyword>
<evidence type="ECO:0000313" key="1">
    <source>
        <dbReference type="EMBL" id="GAA3630500.1"/>
    </source>
</evidence>
<comment type="caution">
    <text evidence="1">The sequence shown here is derived from an EMBL/GenBank/DDBJ whole genome shotgun (WGS) entry which is preliminary data.</text>
</comment>
<accession>A0ABP7AF07</accession>
<name>A0ABP7AF07_9MICO</name>
<dbReference type="Proteomes" id="UP001501697">
    <property type="component" value="Unassembled WGS sequence"/>
</dbReference>
<organism evidence="1 2">
    <name type="scientific">Microbacterium awajiense</name>
    <dbReference type="NCBI Taxonomy" id="415214"/>
    <lineage>
        <taxon>Bacteria</taxon>
        <taxon>Bacillati</taxon>
        <taxon>Actinomycetota</taxon>
        <taxon>Actinomycetes</taxon>
        <taxon>Micrococcales</taxon>
        <taxon>Microbacteriaceae</taxon>
        <taxon>Microbacterium</taxon>
    </lineage>
</organism>
<protein>
    <recommendedName>
        <fullName evidence="3">Transcriptional regulator, AbiEi antitoxin, Type IV TA system</fullName>
    </recommendedName>
</protein>
<proteinExistence type="predicted"/>
<evidence type="ECO:0008006" key="3">
    <source>
        <dbReference type="Google" id="ProtNLM"/>
    </source>
</evidence>